<reference evidence="3 4" key="1">
    <citation type="submission" date="2019-03" db="EMBL/GenBank/DDBJ databases">
        <title>Genomic Encyclopedia of Type Strains, Phase IV (KMG-IV): sequencing the most valuable type-strain genomes for metagenomic binning, comparative biology and taxonomic classification.</title>
        <authorList>
            <person name="Goeker M."/>
        </authorList>
    </citation>
    <scope>NUCLEOTIDE SEQUENCE [LARGE SCALE GENOMIC DNA]</scope>
    <source>
        <strain evidence="3 4">DSM 5604</strain>
    </source>
</reference>
<comment type="subcellular location">
    <subcellularLocation>
        <location evidence="1">Cell envelope</location>
    </subcellularLocation>
</comment>
<dbReference type="RefSeq" id="WP_133559328.1">
    <property type="nucleotide sequence ID" value="NZ_SNZA01000001.1"/>
</dbReference>
<protein>
    <recommendedName>
        <fullName evidence="5">CusB/HlyD membrane fusion family barrel-sandwich protein</fullName>
    </recommendedName>
</protein>
<dbReference type="OrthoDB" id="9763546at2"/>
<dbReference type="PANTHER" id="PTHR32347:SF23">
    <property type="entry name" value="BLL5650 PROTEIN"/>
    <property type="match status" value="1"/>
</dbReference>
<dbReference type="AlphaFoldDB" id="A0A4R6XAL4"/>
<dbReference type="Gene3D" id="2.40.50.100">
    <property type="match status" value="1"/>
</dbReference>
<organism evidence="3 4">
    <name type="scientific">Marinomonas communis</name>
    <dbReference type="NCBI Taxonomy" id="28254"/>
    <lineage>
        <taxon>Bacteria</taxon>
        <taxon>Pseudomonadati</taxon>
        <taxon>Pseudomonadota</taxon>
        <taxon>Gammaproteobacteria</taxon>
        <taxon>Oceanospirillales</taxon>
        <taxon>Oceanospirillaceae</taxon>
        <taxon>Marinomonas</taxon>
    </lineage>
</organism>
<keyword evidence="2" id="KW-0175">Coiled coil</keyword>
<dbReference type="InterPro" id="IPR050465">
    <property type="entry name" value="UPF0194_transport"/>
</dbReference>
<dbReference type="GO" id="GO:0030313">
    <property type="term" value="C:cell envelope"/>
    <property type="evidence" value="ECO:0007669"/>
    <property type="project" value="UniProtKB-SubCell"/>
</dbReference>
<evidence type="ECO:0008006" key="5">
    <source>
        <dbReference type="Google" id="ProtNLM"/>
    </source>
</evidence>
<dbReference type="SUPFAM" id="SSF111369">
    <property type="entry name" value="HlyD-like secretion proteins"/>
    <property type="match status" value="1"/>
</dbReference>
<dbReference type="Proteomes" id="UP000295729">
    <property type="component" value="Unassembled WGS sequence"/>
</dbReference>
<sequence length="448" mass="50210">MEVKAAALTSQSALSHSALKLLKYESEIRSCKTVDQLIDHMVNQLTRMVSCDLVFCFHRLNKKNVKANAVNNLSGIDVSSPLINELNKWASQPERLEKIWKGRMSECFGLTNDLPGDFGYWAPLAFPSKSYKEYFFLVIRSDDVSDQQMLLLEHLSELYSNAFFAIEGASVVTRKKKALSRTVWLTGLTITAVLLGSVKMPLSVMAPVEVIPRDPFVVTAPFEGVVKKVSILPNTFVKKNEVLLSFEDVRWRNELALAQKNAAVYEARLDRLEGQSFSNADTTQEIAIARAELDLSLEQLAFAELRLSQTKVIAPVDGLVIYYDQQEMQGRKVIIGEQILKVADPKKVNYRIDLPVRQLLDFDFTQQVSIYLDTSPLNGNRAELISASYAPRVSSEGVASYTLVAKHSEGNIPAIGARGTARIYSSEAPLIWHLIRRPVNVIRQWMGL</sequence>
<evidence type="ECO:0000313" key="4">
    <source>
        <dbReference type="Proteomes" id="UP000295729"/>
    </source>
</evidence>
<proteinExistence type="predicted"/>
<dbReference type="EMBL" id="SNZA01000001">
    <property type="protein sequence ID" value="TDR14670.1"/>
    <property type="molecule type" value="Genomic_DNA"/>
</dbReference>
<evidence type="ECO:0000313" key="3">
    <source>
        <dbReference type="EMBL" id="TDR14670.1"/>
    </source>
</evidence>
<evidence type="ECO:0000256" key="1">
    <source>
        <dbReference type="ARBA" id="ARBA00004196"/>
    </source>
</evidence>
<accession>A0A4R6XAL4</accession>
<comment type="caution">
    <text evidence="3">The sequence shown here is derived from an EMBL/GenBank/DDBJ whole genome shotgun (WGS) entry which is preliminary data.</text>
</comment>
<name>A0A4R6XAL4_9GAMM</name>
<evidence type="ECO:0000256" key="2">
    <source>
        <dbReference type="ARBA" id="ARBA00023054"/>
    </source>
</evidence>
<keyword evidence="4" id="KW-1185">Reference proteome</keyword>
<dbReference type="Gene3D" id="1.10.287.470">
    <property type="entry name" value="Helix hairpin bin"/>
    <property type="match status" value="1"/>
</dbReference>
<dbReference type="PANTHER" id="PTHR32347">
    <property type="entry name" value="EFFLUX SYSTEM COMPONENT YKNX-RELATED"/>
    <property type="match status" value="1"/>
</dbReference>
<gene>
    <name evidence="3" type="ORF">C8D85_0004</name>
</gene>